<keyword evidence="2" id="KW-0645">Protease</keyword>
<dbReference type="PANTHER" id="PTHR33490">
    <property type="entry name" value="BLR5614 PROTEIN-RELATED"/>
    <property type="match status" value="1"/>
</dbReference>
<sequence length="564" mass="64350">MVTSIKPLFAKNITSIDSNEEDAIFVVDPELGALGKIDVRTGFFQGVVNFRSFNEFKGAGAIFMRPDGIINYSNFNRIYAIGIENGMVYEVMDTITINEAKDVVGLYWKEGRYYVADSSGILFILDGDRPIRSVDVGNRINDITLHGDRLFILSDISRAIYIYSLDGTHLASLTTPHEGACGIASVKTSDIERSGIYIYYNQKSWDVFDDASAKPDVDNSPNIKLNRNISDGFIEKLDYKIIGLGMAGNFGLSDGYEVEFSYAEMLKPVHDILERIKGVKMCVRLSIPVETRRQKVKSVKIIGDVPGVIRRDESGNEIAEFDFRGVELDKERRYFGYCAVIELYGIRFKLNAPDSGYPEEIKTRFLKKELRYDMDRQELRRIAEDLISAIPRKERGNVVKIAKTVREYVYSRLAYRYNNTYTSPVETLRSGEGTCGKYMELLIGLMRLCGVACRPVGDFKVPEYKLRYARVNSVCVPDYDHAWVEFYVPAVGWVPMESSSDNLPERHERFFGALSWIYIENSRTEKMCEICRPDSWEKVGNDLMYSDFFVPDIQIKILREASLH</sequence>
<name>A0A1H1KCX4_9BURK</name>
<accession>A0A1H1KCX4</accession>
<dbReference type="AlphaFoldDB" id="A0A1H1KCX4"/>
<dbReference type="Gene3D" id="3.10.620.30">
    <property type="match status" value="1"/>
</dbReference>
<dbReference type="GO" id="GO:0006508">
    <property type="term" value="P:proteolysis"/>
    <property type="evidence" value="ECO:0007669"/>
    <property type="project" value="UniProtKB-KW"/>
</dbReference>
<dbReference type="STRING" id="157910.SAMN05445850_7153"/>
<dbReference type="Pfam" id="PF01841">
    <property type="entry name" value="Transglut_core"/>
    <property type="match status" value="1"/>
</dbReference>
<evidence type="ECO:0000313" key="3">
    <source>
        <dbReference type="Proteomes" id="UP000199365"/>
    </source>
</evidence>
<dbReference type="InterPro" id="IPR038765">
    <property type="entry name" value="Papain-like_cys_pep_sf"/>
</dbReference>
<feature type="domain" description="Transglutaminase-like" evidence="1">
    <location>
        <begin position="427"/>
        <end position="500"/>
    </location>
</feature>
<organism evidence="2 3">
    <name type="scientific">Paraburkholderia tuberum</name>
    <dbReference type="NCBI Taxonomy" id="157910"/>
    <lineage>
        <taxon>Bacteria</taxon>
        <taxon>Pseudomonadati</taxon>
        <taxon>Pseudomonadota</taxon>
        <taxon>Betaproteobacteria</taxon>
        <taxon>Burkholderiales</taxon>
        <taxon>Burkholderiaceae</taxon>
        <taxon>Paraburkholderia</taxon>
    </lineage>
</organism>
<dbReference type="GO" id="GO:0008233">
    <property type="term" value="F:peptidase activity"/>
    <property type="evidence" value="ECO:0007669"/>
    <property type="project" value="UniProtKB-KW"/>
</dbReference>
<proteinExistence type="predicted"/>
<dbReference type="InterPro" id="IPR002931">
    <property type="entry name" value="Transglutaminase-like"/>
</dbReference>
<keyword evidence="2" id="KW-0378">Hydrolase</keyword>
<gene>
    <name evidence="2" type="ORF">SAMN05445850_7153</name>
</gene>
<reference evidence="3" key="1">
    <citation type="submission" date="2016-10" db="EMBL/GenBank/DDBJ databases">
        <authorList>
            <person name="Varghese N."/>
            <person name="Submissions S."/>
        </authorList>
    </citation>
    <scope>NUCLEOTIDE SEQUENCE [LARGE SCALE GENOMIC DNA]</scope>
    <source>
        <strain evidence="3">DUS833</strain>
    </source>
</reference>
<dbReference type="PANTHER" id="PTHR33490:SF6">
    <property type="entry name" value="SLL1049 PROTEIN"/>
    <property type="match status" value="1"/>
</dbReference>
<evidence type="ECO:0000313" key="2">
    <source>
        <dbReference type="EMBL" id="SDR60143.1"/>
    </source>
</evidence>
<dbReference type="SMART" id="SM00460">
    <property type="entry name" value="TGc"/>
    <property type="match status" value="1"/>
</dbReference>
<evidence type="ECO:0000259" key="1">
    <source>
        <dbReference type="SMART" id="SM00460"/>
    </source>
</evidence>
<dbReference type="SUPFAM" id="SSF63829">
    <property type="entry name" value="Calcium-dependent phosphotriesterase"/>
    <property type="match status" value="1"/>
</dbReference>
<keyword evidence="3" id="KW-1185">Reference proteome</keyword>
<dbReference type="SUPFAM" id="SSF54001">
    <property type="entry name" value="Cysteine proteinases"/>
    <property type="match status" value="1"/>
</dbReference>
<protein>
    <submittedName>
        <fullName evidence="2">Transglutaminase-like enzyme, putative cysteine protease</fullName>
    </submittedName>
</protein>
<dbReference type="EMBL" id="FNKX01000003">
    <property type="protein sequence ID" value="SDR60143.1"/>
    <property type="molecule type" value="Genomic_DNA"/>
</dbReference>
<dbReference type="RefSeq" id="WP_090811464.1">
    <property type="nucleotide sequence ID" value="NZ_FNKX01000003.1"/>
</dbReference>
<dbReference type="Proteomes" id="UP000199365">
    <property type="component" value="Unassembled WGS sequence"/>
</dbReference>